<evidence type="ECO:0000256" key="2">
    <source>
        <dbReference type="ARBA" id="ARBA00023163"/>
    </source>
</evidence>
<sequence length="1069" mass="123521">MEQTTILLSKLIPPVPSSSFMRRPSLNKLLKKSSDAKLTLLHSGAGYGKSSSLAQYFLDSRLLYSWYTVTAEDDDVLPFLRHLQLSIQRVLPDFGERLFTHELPSAFPKEEELRQWHTRFTNSLFDIKQPLYIILDDYHLVDHVFQINYIMEKLIEFLPPHVHIIVATRHRPKWASLSKLKLNNALNEITETHFSFSEEEISVYFEDFFGKVISKEEAQAIIELTEGWAIAINLLARQTETLQSGLPDKPALQDLFAYLTEEVFNNMSKEEQTSLLSFSIFPTFTESLIGDFYGYQEAEKLKALADRHVFIQPLREDGTYRFHALFQQFLKNKWIQQDKEGWLAAHRRATEYHIKKGNSTFAIDHALKTDDVANVAATLLATAPSFIRSGQFDLVIDIMKELPETLKSKSYSLYYYEGESHRYRAYYEKARQSYMKCLDLAQRENDLVYISRANAGLAHIYLDTIQPGLAEPYLIDALSSAVQTDAFSKKEMDQLKRQFAENLVNLGRASEAAEFVKTEKLDETILIDGNLDARILLRTGQLVEAEQLLKSRTTEYRLPDSHRETEILLSFVSALIGKAEQAKESADHGIAIGQKEKSGFVEAVGNIRKGHAEYLINPFDLGKAEQLYEKAIQQMDELNVSRGKAEPLLGLAIVKARMGQSAEGIQLALEGLRETEKVNDRWLSGLIRIGLSIIYSYDHNFDDAIAVAKEAERIFVICGDHYSEMITSFWLARAYLLKEDQEGFIEHINRCTSLCNEYKYGFFFNRDTVFGPFDREIFKPILLKAYQLNEEHSGIQFVYQNLELEGLTSHPGYRLYVNLLGPFELQIGKEVVGDRKWQRDKAKELFIFLLLNRGRFAAKEEIMSVLWKDSDLESADRDFKVALNALLKVLEPNRGAREESFFIQRKQTMYRLNPAASIITDLDLFTTYGEKGMEERDAKKAKEFLTKAVDRYKGNLFEEKSTLDWLEDDRRNLEETFLTILERLAQTSTRLKEFGNTIHWAEKLLKIDRTWEEAYRLLMFAHYQQHNRSLAVKWYERCVQVLQDELNIEPMETTEQMYDMIVSVVPETV</sequence>
<dbReference type="EMBL" id="JBHSEC010000019">
    <property type="protein sequence ID" value="MFC4411229.1"/>
    <property type="molecule type" value="Genomic_DNA"/>
</dbReference>
<dbReference type="Gene3D" id="3.40.50.300">
    <property type="entry name" value="P-loop containing nucleotide triphosphate hydrolases"/>
    <property type="match status" value="1"/>
</dbReference>
<keyword evidence="5" id="KW-1185">Reference proteome</keyword>
<dbReference type="SUPFAM" id="SSF52540">
    <property type="entry name" value="P-loop containing nucleoside triphosphate hydrolases"/>
    <property type="match status" value="1"/>
</dbReference>
<organism evidence="4 5">
    <name type="scientific">Chungangia koreensis</name>
    <dbReference type="NCBI Taxonomy" id="752657"/>
    <lineage>
        <taxon>Bacteria</taxon>
        <taxon>Bacillati</taxon>
        <taxon>Bacillota</taxon>
        <taxon>Bacilli</taxon>
        <taxon>Lactobacillales</taxon>
        <taxon>Chungangia</taxon>
    </lineage>
</organism>
<name>A0ABV8X8E4_9LACT</name>
<dbReference type="PANTHER" id="PTHR35807">
    <property type="entry name" value="TRANSCRIPTIONAL REGULATOR REDD-RELATED"/>
    <property type="match status" value="1"/>
</dbReference>
<evidence type="ECO:0000313" key="4">
    <source>
        <dbReference type="EMBL" id="MFC4411229.1"/>
    </source>
</evidence>
<dbReference type="RefSeq" id="WP_378155912.1">
    <property type="nucleotide sequence ID" value="NZ_JBHSEC010000019.1"/>
</dbReference>
<dbReference type="InterPro" id="IPR016032">
    <property type="entry name" value="Sig_transdc_resp-reg_C-effctor"/>
</dbReference>
<dbReference type="InterPro" id="IPR059106">
    <property type="entry name" value="WHD_MalT"/>
</dbReference>
<dbReference type="Gene3D" id="1.25.40.10">
    <property type="entry name" value="Tetratricopeptide repeat domain"/>
    <property type="match status" value="3"/>
</dbReference>
<dbReference type="InterPro" id="IPR011990">
    <property type="entry name" value="TPR-like_helical_dom_sf"/>
</dbReference>
<dbReference type="InterPro" id="IPR036388">
    <property type="entry name" value="WH-like_DNA-bd_sf"/>
</dbReference>
<dbReference type="SUPFAM" id="SSF48452">
    <property type="entry name" value="TPR-like"/>
    <property type="match status" value="3"/>
</dbReference>
<evidence type="ECO:0000256" key="1">
    <source>
        <dbReference type="ARBA" id="ARBA00023015"/>
    </source>
</evidence>
<reference evidence="5" key="1">
    <citation type="journal article" date="2019" name="Int. J. Syst. Evol. Microbiol.">
        <title>The Global Catalogue of Microorganisms (GCM) 10K type strain sequencing project: providing services to taxonomists for standard genome sequencing and annotation.</title>
        <authorList>
            <consortium name="The Broad Institute Genomics Platform"/>
            <consortium name="The Broad Institute Genome Sequencing Center for Infectious Disease"/>
            <person name="Wu L."/>
            <person name="Ma J."/>
        </authorList>
    </citation>
    <scope>NUCLEOTIDE SEQUENCE [LARGE SCALE GENOMIC DNA]</scope>
    <source>
        <strain evidence="5">CCUG 59778</strain>
    </source>
</reference>
<dbReference type="InterPro" id="IPR027417">
    <property type="entry name" value="P-loop_NTPase"/>
</dbReference>
<dbReference type="Proteomes" id="UP001595817">
    <property type="component" value="Unassembled WGS sequence"/>
</dbReference>
<dbReference type="SMART" id="SM01043">
    <property type="entry name" value="BTAD"/>
    <property type="match status" value="1"/>
</dbReference>
<comment type="caution">
    <text evidence="4">The sequence shown here is derived from an EMBL/GenBank/DDBJ whole genome shotgun (WGS) entry which is preliminary data.</text>
</comment>
<keyword evidence="2" id="KW-0804">Transcription</keyword>
<dbReference type="Gene3D" id="1.10.10.10">
    <property type="entry name" value="Winged helix-like DNA-binding domain superfamily/Winged helix DNA-binding domain"/>
    <property type="match status" value="1"/>
</dbReference>
<dbReference type="Pfam" id="PF25873">
    <property type="entry name" value="WHD_MalT"/>
    <property type="match status" value="1"/>
</dbReference>
<protein>
    <submittedName>
        <fullName evidence="4">BTAD domain-containing putative transcriptional regulator</fullName>
    </submittedName>
</protein>
<dbReference type="InterPro" id="IPR005158">
    <property type="entry name" value="BTAD"/>
</dbReference>
<gene>
    <name evidence="4" type="ORF">ACFOZY_12435</name>
</gene>
<dbReference type="InterPro" id="IPR051677">
    <property type="entry name" value="AfsR-DnrI-RedD_regulator"/>
</dbReference>
<dbReference type="PANTHER" id="PTHR35807:SF2">
    <property type="entry name" value="TRANSCRIPTIONAL ACTIVATOR DOMAIN"/>
    <property type="match status" value="1"/>
</dbReference>
<evidence type="ECO:0000259" key="3">
    <source>
        <dbReference type="SMART" id="SM01043"/>
    </source>
</evidence>
<keyword evidence="1" id="KW-0805">Transcription regulation</keyword>
<dbReference type="SUPFAM" id="SSF46894">
    <property type="entry name" value="C-terminal effector domain of the bipartite response regulators"/>
    <property type="match status" value="1"/>
</dbReference>
<evidence type="ECO:0000313" key="5">
    <source>
        <dbReference type="Proteomes" id="UP001595817"/>
    </source>
</evidence>
<dbReference type="Pfam" id="PF03704">
    <property type="entry name" value="BTAD"/>
    <property type="match status" value="1"/>
</dbReference>
<proteinExistence type="predicted"/>
<accession>A0ABV8X8E4</accession>
<feature type="domain" description="Bacterial transcriptional activator" evidence="3">
    <location>
        <begin position="920"/>
        <end position="1062"/>
    </location>
</feature>